<evidence type="ECO:0000259" key="1">
    <source>
        <dbReference type="Pfam" id="PF12706"/>
    </source>
</evidence>
<dbReference type="Proteomes" id="UP000235406">
    <property type="component" value="Unassembled WGS sequence"/>
</dbReference>
<protein>
    <submittedName>
        <fullName evidence="2">Phosphonate metabolism protein PhnP</fullName>
    </submittedName>
</protein>
<evidence type="ECO:0000313" key="2">
    <source>
        <dbReference type="EMBL" id="PMM75884.1"/>
    </source>
</evidence>
<dbReference type="InterPro" id="IPR017693">
    <property type="entry name" value="Phosphonate_metab_PhnP"/>
</dbReference>
<dbReference type="InterPro" id="IPR035682">
    <property type="entry name" value="PhnP_MBL"/>
</dbReference>
<dbReference type="Pfam" id="PF12706">
    <property type="entry name" value="Lactamase_B_2"/>
    <property type="match status" value="1"/>
</dbReference>
<dbReference type="GO" id="GO:0019700">
    <property type="term" value="P:organic phosphonate catabolic process"/>
    <property type="evidence" value="ECO:0007669"/>
    <property type="project" value="InterPro"/>
</dbReference>
<reference evidence="3" key="1">
    <citation type="submission" date="2016-07" db="EMBL/GenBank/DDBJ databases">
        <title>Nontailed viruses are major unrecognized killers of bacteria in the ocean.</title>
        <authorList>
            <person name="Kauffman K."/>
            <person name="Hussain F."/>
            <person name="Yang J."/>
            <person name="Arevalo P."/>
            <person name="Brown J."/>
            <person name="Cutler M."/>
            <person name="Kelly L."/>
            <person name="Polz M.F."/>
        </authorList>
    </citation>
    <scope>NUCLEOTIDE SEQUENCE [LARGE SCALE GENOMIC DNA]</scope>
    <source>
        <strain evidence="3">10N.261.46.F8</strain>
    </source>
</reference>
<dbReference type="GO" id="GO:0008081">
    <property type="term" value="F:phosphoric diester hydrolase activity"/>
    <property type="evidence" value="ECO:0007669"/>
    <property type="project" value="InterPro"/>
</dbReference>
<proteinExistence type="predicted"/>
<dbReference type="CDD" id="cd07736">
    <property type="entry name" value="PhnP-like_MBL-fold"/>
    <property type="match status" value="1"/>
</dbReference>
<dbReference type="Gene3D" id="3.60.15.10">
    <property type="entry name" value="Ribonuclease Z/Hydroxyacylglutathione hydrolase-like"/>
    <property type="match status" value="1"/>
</dbReference>
<dbReference type="AlphaFoldDB" id="A0A2N7KIL3"/>
<dbReference type="SUPFAM" id="SSF56281">
    <property type="entry name" value="Metallo-hydrolase/oxidoreductase"/>
    <property type="match status" value="1"/>
</dbReference>
<dbReference type="PANTHER" id="PTHR42663">
    <property type="entry name" value="HYDROLASE C777.06C-RELATED-RELATED"/>
    <property type="match status" value="1"/>
</dbReference>
<dbReference type="InterPro" id="IPR036866">
    <property type="entry name" value="RibonucZ/Hydroxyglut_hydro"/>
</dbReference>
<dbReference type="NCBIfam" id="TIGR03307">
    <property type="entry name" value="PhnP"/>
    <property type="match status" value="1"/>
</dbReference>
<organism evidence="2 3">
    <name type="scientific">Vibrio lentus</name>
    <dbReference type="NCBI Taxonomy" id="136468"/>
    <lineage>
        <taxon>Bacteria</taxon>
        <taxon>Pseudomonadati</taxon>
        <taxon>Pseudomonadota</taxon>
        <taxon>Gammaproteobacteria</taxon>
        <taxon>Vibrionales</taxon>
        <taxon>Vibrionaceae</taxon>
        <taxon>Vibrio</taxon>
    </lineage>
</organism>
<feature type="domain" description="Metallo-beta-lactamase" evidence="1">
    <location>
        <begin position="65"/>
        <end position="224"/>
    </location>
</feature>
<dbReference type="InterPro" id="IPR001279">
    <property type="entry name" value="Metallo-B-lactamas"/>
</dbReference>
<sequence>MKLTMLGTANSAMVPVYGCDCSVCVSSLEKPSLRREKSSAFLEHNGKFLLLDANAPDLMRRFPAGSIDQILLTHYHMDHVQSLFDLRWGAGDKISVISPDDPLGCDDLYKHPGILDFSMRAQAFKSFDWQGITVTPLPLNHSKLCLGYCFEFDGKRLAYLTDTVGLPKQTERWLIEFPVDWLITDCNSPPIEDPQVRANSNHNDFHHILDIDETCRPKNLGLIHVSHHMLGWAEEHPQAFSQRLRILNDGEEITL</sequence>
<evidence type="ECO:0000313" key="3">
    <source>
        <dbReference type="Proteomes" id="UP000235406"/>
    </source>
</evidence>
<gene>
    <name evidence="2" type="ORF">BCT49_00600</name>
</gene>
<dbReference type="PANTHER" id="PTHR42663:SF6">
    <property type="entry name" value="HYDROLASE C777.06C-RELATED"/>
    <property type="match status" value="1"/>
</dbReference>
<dbReference type="EMBL" id="MCZK01000036">
    <property type="protein sequence ID" value="PMM75884.1"/>
    <property type="molecule type" value="Genomic_DNA"/>
</dbReference>
<accession>A0A2N7KIL3</accession>
<dbReference type="OrthoDB" id="9803916at2"/>
<name>A0A2N7KIL3_9VIBR</name>
<dbReference type="RefSeq" id="WP_102434094.1">
    <property type="nucleotide sequence ID" value="NZ_CAWNVI010000036.1"/>
</dbReference>
<comment type="caution">
    <text evidence="2">The sequence shown here is derived from an EMBL/GenBank/DDBJ whole genome shotgun (WGS) entry which is preliminary data.</text>
</comment>